<feature type="region of interest" description="Disordered" evidence="1">
    <location>
        <begin position="1"/>
        <end position="85"/>
    </location>
</feature>
<reference evidence="2 3" key="1">
    <citation type="submission" date="2011-11" db="EMBL/GenBank/DDBJ databases">
        <authorList>
            <person name="Weinstock G."/>
            <person name="Sodergren E."/>
            <person name="Clifton S."/>
            <person name="Fulton L."/>
            <person name="Fulton B."/>
            <person name="Courtney L."/>
            <person name="Fronick C."/>
            <person name="Harrison M."/>
            <person name="Strong C."/>
            <person name="Farmer C."/>
            <person name="Delahaunty K."/>
            <person name="Markovic C."/>
            <person name="Hall O."/>
            <person name="Minx P."/>
            <person name="Tomlinson C."/>
            <person name="Mitreva M."/>
            <person name="Hou S."/>
            <person name="Chen J."/>
            <person name="Wollam A."/>
            <person name="Pepin K.H."/>
            <person name="Johnson M."/>
            <person name="Bhonagiri V."/>
            <person name="Zhang X."/>
            <person name="Suruliraj S."/>
            <person name="Warren W."/>
            <person name="Chinwalla A."/>
            <person name="Mardis E.R."/>
            <person name="Wilson R.K."/>
        </authorList>
    </citation>
    <scope>NUCLEOTIDE SEQUENCE [LARGE SCALE GENOMIC DNA]</scope>
    <source>
        <strain evidence="2 3">YIT 11816</strain>
    </source>
</reference>
<evidence type="ECO:0000313" key="3">
    <source>
        <dbReference type="Proteomes" id="UP000004956"/>
    </source>
</evidence>
<proteinExistence type="predicted"/>
<keyword evidence="3" id="KW-1185">Reference proteome</keyword>
<name>H3KD05_9BURK</name>
<evidence type="ECO:0000256" key="1">
    <source>
        <dbReference type="SAM" id="MobiDB-lite"/>
    </source>
</evidence>
<sequence>MWSGSGGSGARSFSGSRTWSQEPRLVLGASGARSAPGRTFHLHAQRFMPQDRQNPQKSAETRKVSAFAPSPPEETAPPSPPEHPA</sequence>
<protein>
    <submittedName>
        <fullName evidence="2">Uncharacterized protein</fullName>
    </submittedName>
</protein>
<dbReference type="AlphaFoldDB" id="H3KD05"/>
<feature type="compositionally biased region" description="Pro residues" evidence="1">
    <location>
        <begin position="69"/>
        <end position="85"/>
    </location>
</feature>
<gene>
    <name evidence="2" type="ORF">HMPREF9440_00610</name>
</gene>
<organism evidence="2 3">
    <name type="scientific">Sutterella parvirubra YIT 11816</name>
    <dbReference type="NCBI Taxonomy" id="762967"/>
    <lineage>
        <taxon>Bacteria</taxon>
        <taxon>Pseudomonadati</taxon>
        <taxon>Pseudomonadota</taxon>
        <taxon>Betaproteobacteria</taxon>
        <taxon>Burkholderiales</taxon>
        <taxon>Sutterellaceae</taxon>
        <taxon>Sutterella</taxon>
    </lineage>
</organism>
<dbReference type="HOGENOM" id="CLU_2511470_0_0_4"/>
<dbReference type="STRING" id="762967.HMPREF9440_00610"/>
<dbReference type="Proteomes" id="UP000004956">
    <property type="component" value="Unassembled WGS sequence"/>
</dbReference>
<comment type="caution">
    <text evidence="2">The sequence shown here is derived from an EMBL/GenBank/DDBJ whole genome shotgun (WGS) entry which is preliminary data.</text>
</comment>
<accession>H3KD05</accession>
<evidence type="ECO:0000313" key="2">
    <source>
        <dbReference type="EMBL" id="EHY32001.1"/>
    </source>
</evidence>
<dbReference type="EMBL" id="AFBQ01000075">
    <property type="protein sequence ID" value="EHY32001.1"/>
    <property type="molecule type" value="Genomic_DNA"/>
</dbReference>
<dbReference type="PATRIC" id="fig|762967.3.peg.497"/>